<dbReference type="GO" id="GO:0003676">
    <property type="term" value="F:nucleic acid binding"/>
    <property type="evidence" value="ECO:0007669"/>
    <property type="project" value="InterPro"/>
</dbReference>
<dbReference type="InterPro" id="IPR043128">
    <property type="entry name" value="Rev_trsase/Diguanyl_cyclase"/>
</dbReference>
<dbReference type="InterPro" id="IPR012337">
    <property type="entry name" value="RNaseH-like_sf"/>
</dbReference>
<dbReference type="InterPro" id="IPR001584">
    <property type="entry name" value="Integrase_cat-core"/>
</dbReference>
<evidence type="ECO:0000259" key="1">
    <source>
        <dbReference type="PROSITE" id="PS50994"/>
    </source>
</evidence>
<dbReference type="SUPFAM" id="SSF53098">
    <property type="entry name" value="Ribonuclease H-like"/>
    <property type="match status" value="1"/>
</dbReference>
<dbReference type="PANTHER" id="PTHR37984:SF5">
    <property type="entry name" value="PROTEIN NYNRIN-LIKE"/>
    <property type="match status" value="1"/>
</dbReference>
<name>A0A8T0DZ94_ARGBR</name>
<dbReference type="EMBL" id="JABXBU010002231">
    <property type="protein sequence ID" value="KAF8763117.1"/>
    <property type="molecule type" value="Genomic_DNA"/>
</dbReference>
<gene>
    <name evidence="2" type="ORF">HNY73_021332</name>
</gene>
<comment type="caution">
    <text evidence="2">The sequence shown here is derived from an EMBL/GenBank/DDBJ whole genome shotgun (WGS) entry which is preliminary data.</text>
</comment>
<reference evidence="2" key="1">
    <citation type="journal article" date="2020" name="bioRxiv">
        <title>Chromosome-level reference genome of the European wasp spider Argiope bruennichi: a resource for studies on range expansion and evolutionary adaptation.</title>
        <authorList>
            <person name="Sheffer M.M."/>
            <person name="Hoppe A."/>
            <person name="Krehenwinkel H."/>
            <person name="Uhl G."/>
            <person name="Kuss A.W."/>
            <person name="Jensen L."/>
            <person name="Jensen C."/>
            <person name="Gillespie R.G."/>
            <person name="Hoff K.J."/>
            <person name="Prost S."/>
        </authorList>
    </citation>
    <scope>NUCLEOTIDE SEQUENCE</scope>
</reference>
<proteinExistence type="predicted"/>
<dbReference type="Gene3D" id="3.30.420.10">
    <property type="entry name" value="Ribonuclease H-like superfamily/Ribonuclease H"/>
    <property type="match status" value="1"/>
</dbReference>
<reference evidence="2" key="2">
    <citation type="submission" date="2020-06" db="EMBL/GenBank/DDBJ databases">
        <authorList>
            <person name="Sheffer M."/>
        </authorList>
    </citation>
    <scope>NUCLEOTIDE SEQUENCE</scope>
</reference>
<dbReference type="PROSITE" id="PS50994">
    <property type="entry name" value="INTEGRASE"/>
    <property type="match status" value="1"/>
</dbReference>
<dbReference type="GO" id="GO:0042575">
    <property type="term" value="C:DNA polymerase complex"/>
    <property type="evidence" value="ECO:0007669"/>
    <property type="project" value="UniProtKB-ARBA"/>
</dbReference>
<protein>
    <submittedName>
        <fullName evidence="2">Gag-pol polyprotein like</fullName>
    </submittedName>
</protein>
<evidence type="ECO:0000313" key="2">
    <source>
        <dbReference type="EMBL" id="KAF8763117.1"/>
    </source>
</evidence>
<keyword evidence="3" id="KW-1185">Reference proteome</keyword>
<feature type="domain" description="Integrase catalytic" evidence="1">
    <location>
        <begin position="59"/>
        <end position="232"/>
    </location>
</feature>
<dbReference type="Proteomes" id="UP000807504">
    <property type="component" value="Unassembled WGS sequence"/>
</dbReference>
<organism evidence="2 3">
    <name type="scientific">Argiope bruennichi</name>
    <name type="common">Wasp spider</name>
    <name type="synonym">Aranea bruennichi</name>
    <dbReference type="NCBI Taxonomy" id="94029"/>
    <lineage>
        <taxon>Eukaryota</taxon>
        <taxon>Metazoa</taxon>
        <taxon>Ecdysozoa</taxon>
        <taxon>Arthropoda</taxon>
        <taxon>Chelicerata</taxon>
        <taxon>Arachnida</taxon>
        <taxon>Araneae</taxon>
        <taxon>Araneomorphae</taxon>
        <taxon>Entelegynae</taxon>
        <taxon>Araneoidea</taxon>
        <taxon>Araneidae</taxon>
        <taxon>Argiope</taxon>
    </lineage>
</organism>
<dbReference type="InterPro" id="IPR050951">
    <property type="entry name" value="Retrovirus_Pol_polyprotein"/>
</dbReference>
<accession>A0A8T0DZ94</accession>
<dbReference type="SUPFAM" id="SSF56672">
    <property type="entry name" value="DNA/RNA polymerases"/>
    <property type="match status" value="1"/>
</dbReference>
<dbReference type="PANTHER" id="PTHR37984">
    <property type="entry name" value="PROTEIN CBG26694"/>
    <property type="match status" value="1"/>
</dbReference>
<dbReference type="InterPro" id="IPR043502">
    <property type="entry name" value="DNA/RNA_pol_sf"/>
</dbReference>
<evidence type="ECO:0000313" key="3">
    <source>
        <dbReference type="Proteomes" id="UP000807504"/>
    </source>
</evidence>
<dbReference type="Gene3D" id="3.30.70.270">
    <property type="match status" value="1"/>
</dbReference>
<dbReference type="AlphaFoldDB" id="A0A8T0DZ94"/>
<sequence>MDLLYFNEPFFGSTDFDDMIAKLRQVLEKLLNDGVTLKLSKCEFGMSEIQYLDFVIDKERIRPGPRKLAAIAEYPVPKTKDELRRFLDQNEAFEELRSKLISRSALKLFDPKDETELHTDASSAGLADEFTNDFGCPRCIVTDRGSCFSSPLFEDYCKQFRIKHTLNYSQRPQANGQVERINRILIPMISSSVQTKSHKDWDKIFREVQRCINWPPSKSTGEPPFELLHGYTPVKLGYFPKDVLQMSNGYVKPTELQRDAQENWVAHEKMKKNYDKHRCTAQNYNIGDVVVVRRLPEQTLLPNSKTQAK</sequence>
<dbReference type="GO" id="GO:0015074">
    <property type="term" value="P:DNA integration"/>
    <property type="evidence" value="ECO:0007669"/>
    <property type="project" value="InterPro"/>
</dbReference>
<dbReference type="InterPro" id="IPR036397">
    <property type="entry name" value="RNaseH_sf"/>
</dbReference>
<dbReference type="GO" id="GO:0071897">
    <property type="term" value="P:DNA biosynthetic process"/>
    <property type="evidence" value="ECO:0007669"/>
    <property type="project" value="UniProtKB-ARBA"/>
</dbReference>